<dbReference type="InterPro" id="IPR029068">
    <property type="entry name" value="Glyas_Bleomycin-R_OHBP_Dase"/>
</dbReference>
<dbReference type="AlphaFoldDB" id="A0A558CBS3"/>
<name>A0A558CBS3_9PSEU</name>
<dbReference type="InterPro" id="IPR004360">
    <property type="entry name" value="Glyas_Fos-R_dOase_dom"/>
</dbReference>
<organism evidence="2 3">
    <name type="scientific">Amycolatopsis rhizosphaerae</name>
    <dbReference type="NCBI Taxonomy" id="2053003"/>
    <lineage>
        <taxon>Bacteria</taxon>
        <taxon>Bacillati</taxon>
        <taxon>Actinomycetota</taxon>
        <taxon>Actinomycetes</taxon>
        <taxon>Pseudonocardiales</taxon>
        <taxon>Pseudonocardiaceae</taxon>
        <taxon>Amycolatopsis</taxon>
    </lineage>
</organism>
<dbReference type="Proteomes" id="UP000320011">
    <property type="component" value="Unassembled WGS sequence"/>
</dbReference>
<protein>
    <submittedName>
        <fullName evidence="2">VOC family protein</fullName>
    </submittedName>
</protein>
<sequence>MATLTPHIVVRDVATAVEWYTKALGAQERSRVPLPGGRVMTIEMAFGDSTVMMADEFPEQGIVSPLTLGGTYGALQIATDDADALWQRALDAGATVFHPLADMFWGERHGQILDPFGHRWGIAQRLREVSPEEIAREAAKLFGA</sequence>
<dbReference type="PANTHER" id="PTHR34109:SF1">
    <property type="entry name" value="VOC DOMAIN-CONTAINING PROTEIN"/>
    <property type="match status" value="1"/>
</dbReference>
<evidence type="ECO:0000313" key="2">
    <source>
        <dbReference type="EMBL" id="TVT46225.1"/>
    </source>
</evidence>
<dbReference type="Pfam" id="PF00903">
    <property type="entry name" value="Glyoxalase"/>
    <property type="match status" value="1"/>
</dbReference>
<dbReference type="OrthoDB" id="9795306at2"/>
<evidence type="ECO:0000259" key="1">
    <source>
        <dbReference type="PROSITE" id="PS51819"/>
    </source>
</evidence>
<feature type="domain" description="VOC" evidence="1">
    <location>
        <begin position="1"/>
        <end position="125"/>
    </location>
</feature>
<dbReference type="PANTHER" id="PTHR34109">
    <property type="entry name" value="BNAUNNG04460D PROTEIN-RELATED"/>
    <property type="match status" value="1"/>
</dbReference>
<dbReference type="SUPFAM" id="SSF54593">
    <property type="entry name" value="Glyoxalase/Bleomycin resistance protein/Dihydroxybiphenyl dioxygenase"/>
    <property type="match status" value="1"/>
</dbReference>
<dbReference type="InterPro" id="IPR037523">
    <property type="entry name" value="VOC_core"/>
</dbReference>
<gene>
    <name evidence="2" type="ORF">FNH05_20105</name>
</gene>
<dbReference type="Gene3D" id="3.30.720.120">
    <property type="match status" value="1"/>
</dbReference>
<dbReference type="PROSITE" id="PS51819">
    <property type="entry name" value="VOC"/>
    <property type="match status" value="1"/>
</dbReference>
<keyword evidence="3" id="KW-1185">Reference proteome</keyword>
<comment type="caution">
    <text evidence="2">The sequence shown here is derived from an EMBL/GenBank/DDBJ whole genome shotgun (WGS) entry which is preliminary data.</text>
</comment>
<dbReference type="EMBL" id="VJWX01000203">
    <property type="protein sequence ID" value="TVT46225.1"/>
    <property type="molecule type" value="Genomic_DNA"/>
</dbReference>
<reference evidence="2 3" key="1">
    <citation type="submission" date="2019-07" db="EMBL/GenBank/DDBJ databases">
        <authorList>
            <person name="Duangmal K."/>
            <person name="Teo W.F.A."/>
        </authorList>
    </citation>
    <scope>NUCLEOTIDE SEQUENCE [LARGE SCALE GENOMIC DNA]</scope>
    <source>
        <strain evidence="2 3">TBRC 6029</strain>
    </source>
</reference>
<evidence type="ECO:0000313" key="3">
    <source>
        <dbReference type="Proteomes" id="UP000320011"/>
    </source>
</evidence>
<dbReference type="Gene3D" id="3.30.720.110">
    <property type="match status" value="1"/>
</dbReference>
<reference evidence="2 3" key="2">
    <citation type="submission" date="2019-08" db="EMBL/GenBank/DDBJ databases">
        <title>Amycolatopsis acidicola sp. nov., isolated from peat swamp forest soil.</title>
        <authorList>
            <person name="Srisuk N."/>
        </authorList>
    </citation>
    <scope>NUCLEOTIDE SEQUENCE [LARGE SCALE GENOMIC DNA]</scope>
    <source>
        <strain evidence="2 3">TBRC 6029</strain>
    </source>
</reference>
<dbReference type="RefSeq" id="WP_144590250.1">
    <property type="nucleotide sequence ID" value="NZ_VJWX01000203.1"/>
</dbReference>
<proteinExistence type="predicted"/>
<dbReference type="CDD" id="cd07246">
    <property type="entry name" value="VOC_like"/>
    <property type="match status" value="1"/>
</dbReference>
<accession>A0A558CBS3</accession>